<dbReference type="Pfam" id="PF01471">
    <property type="entry name" value="PG_binding_1"/>
    <property type="match status" value="1"/>
</dbReference>
<dbReference type="InterPro" id="IPR036365">
    <property type="entry name" value="PGBD-like_sf"/>
</dbReference>
<evidence type="ECO:0000256" key="3">
    <source>
        <dbReference type="SAM" id="Phobius"/>
    </source>
</evidence>
<dbReference type="Gene3D" id="1.10.101.10">
    <property type="entry name" value="PGBD-like superfamily/PGBD"/>
    <property type="match status" value="1"/>
</dbReference>
<protein>
    <submittedName>
        <fullName evidence="5">Penicillin binding protein PBP4B</fullName>
    </submittedName>
</protein>
<dbReference type="NCBIfam" id="NF002968">
    <property type="entry name" value="PRK03642.1"/>
    <property type="match status" value="1"/>
</dbReference>
<dbReference type="InterPro" id="IPR050789">
    <property type="entry name" value="Diverse_Enzym_Activities"/>
</dbReference>
<dbReference type="Proteomes" id="UP001596364">
    <property type="component" value="Unassembled WGS sequence"/>
</dbReference>
<proteinExistence type="predicted"/>
<sequence>MRQLVINHSGFWRLISSVVGGAGLILAGCTSLPMESMPSANFSERVKFLVLHYTAIDYADSRRALVDAGGLSAHYLVPESGDSSYAEQELKIYKLVDETQRAWHAGNSFWQGREDINDQSIGIEIVNVPTCVSDARPQPEIESSHTTALVETPDSPLPTEDPYLPDVAEPAKFVEVSPIPAPERKLCVYPDYDRKQIALLIDLIQGILARNPDIGPTQVIGHADIAPGRKQDPGPRFPWFELYKAGIGAWYEQETVQRYWQQFSSAPPSVGLIQSALRAYGYEIAETGIYDKQTTDVIDAFQMHFLPWQVSGRADAQTASILFALLERYFPSKAEKLFARYRPQDSAPAQLSLRFGQIDEVFPEPEDQRSERQLVNDKRPFFAYAGRGELIIDNRDATSAEILINDQLINISTPLSPHQHYRYDLGRRTRDGVNTLEVRNVQPEGASLTIRVPYPTLAAKTSNDKRFAKVDALIKQEVADGFPGAVLMVMQHGQIIKHSAYGYQRKYADGGSLLPQPVPMTEDTLFDLASNTKMFATNLALMKLVSDGRLDVSLPISHYLPEYRDNGRDIRLVRDLLTHSAGYAPQVGFHTPDNPLGKRFFSHDGDKTRRLLTQHVPFTSGRGQGHVYSDTDYMLLGVLIERIAGVPLDVYVESQIYHPLHLHHTMFNPVSKGIMPSQVAATEIHGTTRAGRVEHPGIRHYVLQGEVHDEKAWYAMQGVAGHAGLFSNGEDMAVLCQLLLNRGGYGQQHIFDPGVLDMFLSPEVDNATYGLGWRRAGNGQQRWHFGAYASPQAYGHTGWTGTVTVIDPAYDLAIVLLSNLRHSDIVEDEEGNAEFVGKQFETGKYGSIVTLIYEALLNGK</sequence>
<dbReference type="InterPro" id="IPR001466">
    <property type="entry name" value="Beta-lactam-related"/>
</dbReference>
<keyword evidence="3" id="KW-1133">Transmembrane helix</keyword>
<keyword evidence="6" id="KW-1185">Reference proteome</keyword>
<evidence type="ECO:0000313" key="6">
    <source>
        <dbReference type="Proteomes" id="UP001596364"/>
    </source>
</evidence>
<dbReference type="Gene3D" id="3.40.710.10">
    <property type="entry name" value="DD-peptidase/beta-lactamase superfamily"/>
    <property type="match status" value="1"/>
</dbReference>
<dbReference type="RefSeq" id="WP_371414272.1">
    <property type="nucleotide sequence ID" value="NZ_JBHSUS010000001.1"/>
</dbReference>
<dbReference type="InterPro" id="IPR012338">
    <property type="entry name" value="Beta-lactam/transpept-like"/>
</dbReference>
<evidence type="ECO:0000256" key="1">
    <source>
        <dbReference type="ARBA" id="ARBA00022801"/>
    </source>
</evidence>
<keyword evidence="1" id="KW-0378">Hydrolase</keyword>
<dbReference type="EMBL" id="JBHSUS010000001">
    <property type="protein sequence ID" value="MFC6440894.1"/>
    <property type="molecule type" value="Genomic_DNA"/>
</dbReference>
<keyword evidence="3" id="KW-0812">Transmembrane</keyword>
<comment type="caution">
    <text evidence="5">The sequence shown here is derived from an EMBL/GenBank/DDBJ whole genome shotgun (WGS) entry which is preliminary data.</text>
</comment>
<evidence type="ECO:0000256" key="2">
    <source>
        <dbReference type="SAM" id="MobiDB-lite"/>
    </source>
</evidence>
<gene>
    <name evidence="5" type="primary">pbp4b</name>
    <name evidence="5" type="ORF">ACFP85_12135</name>
</gene>
<dbReference type="InterPro" id="IPR036366">
    <property type="entry name" value="PGBDSf"/>
</dbReference>
<dbReference type="SUPFAM" id="SSF56601">
    <property type="entry name" value="beta-lactamase/transpeptidase-like"/>
    <property type="match status" value="1"/>
</dbReference>
<dbReference type="Pfam" id="PF00144">
    <property type="entry name" value="Beta-lactamase"/>
    <property type="match status" value="1"/>
</dbReference>
<dbReference type="PANTHER" id="PTHR43283">
    <property type="entry name" value="BETA-LACTAMASE-RELATED"/>
    <property type="match status" value="1"/>
</dbReference>
<keyword evidence="3" id="KW-0472">Membrane</keyword>
<organism evidence="5 6">
    <name type="scientific">Pseudobowmanella zhangzhouensis</name>
    <dbReference type="NCBI Taxonomy" id="1537679"/>
    <lineage>
        <taxon>Bacteria</taxon>
        <taxon>Pseudomonadati</taxon>
        <taxon>Pseudomonadota</taxon>
        <taxon>Gammaproteobacteria</taxon>
        <taxon>Alteromonadales</taxon>
        <taxon>Alteromonadaceae</taxon>
    </lineage>
</organism>
<feature type="domain" description="N-acetylmuramoyl-L-alanine amidase" evidence="4">
    <location>
        <begin position="37"/>
        <end position="234"/>
    </location>
</feature>
<dbReference type="SUPFAM" id="SSF47090">
    <property type="entry name" value="PGBD-like"/>
    <property type="match status" value="1"/>
</dbReference>
<dbReference type="InterPro" id="IPR036505">
    <property type="entry name" value="Amidase/PGRP_sf"/>
</dbReference>
<name>A0ABW1XLZ8_9ALTE</name>
<dbReference type="SUPFAM" id="SSF55846">
    <property type="entry name" value="N-acetylmuramoyl-L-alanine amidase-like"/>
    <property type="match status" value="1"/>
</dbReference>
<evidence type="ECO:0000313" key="5">
    <source>
        <dbReference type="EMBL" id="MFC6440894.1"/>
    </source>
</evidence>
<dbReference type="InterPro" id="IPR002502">
    <property type="entry name" value="Amidase_domain"/>
</dbReference>
<dbReference type="PANTHER" id="PTHR43283:SF11">
    <property type="entry name" value="BETA-LACTAMASE-RELATED DOMAIN-CONTAINING PROTEIN"/>
    <property type="match status" value="1"/>
</dbReference>
<reference evidence="6" key="1">
    <citation type="journal article" date="2019" name="Int. J. Syst. Evol. Microbiol.">
        <title>The Global Catalogue of Microorganisms (GCM) 10K type strain sequencing project: providing services to taxonomists for standard genome sequencing and annotation.</title>
        <authorList>
            <consortium name="The Broad Institute Genomics Platform"/>
            <consortium name="The Broad Institute Genome Sequencing Center for Infectious Disease"/>
            <person name="Wu L."/>
            <person name="Ma J."/>
        </authorList>
    </citation>
    <scope>NUCLEOTIDE SEQUENCE [LARGE SCALE GENOMIC DNA]</scope>
    <source>
        <strain evidence="6">CGMCC 1.16031</strain>
    </source>
</reference>
<dbReference type="SMART" id="SM00644">
    <property type="entry name" value="Ami_2"/>
    <property type="match status" value="1"/>
</dbReference>
<dbReference type="CDD" id="cd06583">
    <property type="entry name" value="PGRP"/>
    <property type="match status" value="1"/>
</dbReference>
<dbReference type="Pfam" id="PF01510">
    <property type="entry name" value="Amidase_2"/>
    <property type="match status" value="1"/>
</dbReference>
<accession>A0ABW1XLZ8</accession>
<dbReference type="PROSITE" id="PS51257">
    <property type="entry name" value="PROKAR_LIPOPROTEIN"/>
    <property type="match status" value="1"/>
</dbReference>
<dbReference type="InterPro" id="IPR002477">
    <property type="entry name" value="Peptidoglycan-bd-like"/>
</dbReference>
<feature type="transmembrane region" description="Helical" evidence="3">
    <location>
        <begin position="12"/>
        <end position="34"/>
    </location>
</feature>
<evidence type="ECO:0000259" key="4">
    <source>
        <dbReference type="SMART" id="SM00644"/>
    </source>
</evidence>
<feature type="region of interest" description="Disordered" evidence="2">
    <location>
        <begin position="136"/>
        <end position="156"/>
    </location>
</feature>
<dbReference type="Gene3D" id="3.40.80.10">
    <property type="entry name" value="Peptidoglycan recognition protein-like"/>
    <property type="match status" value="1"/>
</dbReference>